<dbReference type="InterPro" id="IPR012931">
    <property type="entry name" value="TraG_N_Proteobacteria"/>
</dbReference>
<keyword evidence="1" id="KW-0472">Membrane</keyword>
<evidence type="ECO:0000313" key="4">
    <source>
        <dbReference type="Proteomes" id="UP001182247"/>
    </source>
</evidence>
<accession>A0AAE4FFB0</accession>
<comment type="caution">
    <text evidence="3">The sequence shown here is derived from an EMBL/GenBank/DDBJ whole genome shotgun (WGS) entry which is preliminary data.</text>
</comment>
<dbReference type="EMBL" id="JAPKIY010000033">
    <property type="protein sequence ID" value="MDS0899588.1"/>
    <property type="molecule type" value="Genomic_DNA"/>
</dbReference>
<keyword evidence="1" id="KW-1133">Transmembrane helix</keyword>
<evidence type="ECO:0000259" key="2">
    <source>
        <dbReference type="Pfam" id="PF07916"/>
    </source>
</evidence>
<keyword evidence="1" id="KW-0812">Transmembrane</keyword>
<feature type="transmembrane region" description="Helical" evidence="1">
    <location>
        <begin position="383"/>
        <end position="401"/>
    </location>
</feature>
<name>A0AAE4FFB0_MORMO</name>
<protein>
    <submittedName>
        <fullName evidence="3">Conjugal transfer protein TraG N-terminal domain-containing protein</fullName>
    </submittedName>
</protein>
<evidence type="ECO:0000256" key="1">
    <source>
        <dbReference type="SAM" id="Phobius"/>
    </source>
</evidence>
<feature type="domain" description="TraG N-terminal Proteobacteria" evidence="2">
    <location>
        <begin position="14"/>
        <end position="477"/>
    </location>
</feature>
<dbReference type="RefSeq" id="WP_036424085.1">
    <property type="nucleotide sequence ID" value="NZ_CAXOML010000023.1"/>
</dbReference>
<gene>
    <name evidence="3" type="ORF">OSC06_16645</name>
</gene>
<feature type="transmembrane region" description="Helical" evidence="1">
    <location>
        <begin position="68"/>
        <end position="84"/>
    </location>
</feature>
<proteinExistence type="predicted"/>
<dbReference type="Proteomes" id="UP001182247">
    <property type="component" value="Unassembled WGS sequence"/>
</dbReference>
<reference evidence="3" key="1">
    <citation type="submission" date="2023-02" db="EMBL/GenBank/DDBJ databases">
        <title>Detection, antimicrobial susceptibility and genomic characterization of NDM-producing species of Morganellaceae, Yersiniaceae, and Enterobacteriaceae other than Klebsiella.</title>
        <authorList>
            <person name="Camargo C.H."/>
            <person name="Sacchi C.T."/>
            <person name="Campos K.R."/>
        </authorList>
    </citation>
    <scope>NUCLEOTIDE SEQUENCE</scope>
    <source>
        <strain evidence="3">1189_21</strain>
    </source>
</reference>
<evidence type="ECO:0000313" key="3">
    <source>
        <dbReference type="EMBL" id="MDS0899588.1"/>
    </source>
</evidence>
<dbReference type="Pfam" id="PF07916">
    <property type="entry name" value="TraG_N"/>
    <property type="match status" value="1"/>
</dbReference>
<feature type="transmembrane region" description="Helical" evidence="1">
    <location>
        <begin position="21"/>
        <end position="47"/>
    </location>
</feature>
<organism evidence="3 4">
    <name type="scientific">Morganella morganii</name>
    <name type="common">Proteus morganii</name>
    <dbReference type="NCBI Taxonomy" id="582"/>
    <lineage>
        <taxon>Bacteria</taxon>
        <taxon>Pseudomonadati</taxon>
        <taxon>Pseudomonadota</taxon>
        <taxon>Gammaproteobacteria</taxon>
        <taxon>Enterobacterales</taxon>
        <taxon>Morganellaceae</taxon>
        <taxon>Morganella</taxon>
    </lineage>
</organism>
<sequence>MTADSYLELVLVFMGWLMNNALWNVITATGLFTLPLIFRIAGIWLALREAGEDEDAKGFAALARTEHVLYLSFVVMMFCAVPVWDTDLSAMYFDRTRSQQCGVNVPAPDESGFGPLITELNGQTAKVPLWWYLVHALSKGVTHAAVASVPCGSDFRQVRFEVRHTTLADPLIFQEVQEFAAQCYAKAYYRLKHSRSGLTAEEAEAVNWIGSDWFLSTPGYYDYYTSAFPRSAWPYSEARDSGFPDTGQGGYPSCKAWWSDKGHGLRARLLSSYDKRALNAAKSRFPDSWEETLLRWLVSPQNTTLSGSGTTYMTGHQTGHGTGIDTGIKQALSSLGTLAAQATQLPAFDALRQALPFVHAILLMALVVSIPPVMLLGAYEPKVVITLTFSLFSLIFIPFWWELGGWLDDRLLQLLYTGHKGYTGSFSLWLASTGSDGWVMNLVLGAMYIALPLFWFGAMSWCGVSLGHAFSSAMSAGPKGAQQAGAQGTGVAMSAVRMAAGRK</sequence>
<dbReference type="AlphaFoldDB" id="A0AAE4FFB0"/>
<feature type="transmembrane region" description="Helical" evidence="1">
    <location>
        <begin position="354"/>
        <end position="376"/>
    </location>
</feature>
<feature type="transmembrane region" description="Helical" evidence="1">
    <location>
        <begin position="438"/>
        <end position="464"/>
    </location>
</feature>